<dbReference type="Proteomes" id="UP000660262">
    <property type="component" value="Unassembled WGS sequence"/>
</dbReference>
<feature type="region of interest" description="Disordered" evidence="5">
    <location>
        <begin position="78"/>
        <end position="101"/>
    </location>
</feature>
<evidence type="ECO:0000256" key="5">
    <source>
        <dbReference type="SAM" id="MobiDB-lite"/>
    </source>
</evidence>
<comment type="subcellular location">
    <subcellularLocation>
        <location evidence="1">Membrane</location>
        <topology evidence="1">Single-pass membrane protein</topology>
    </subcellularLocation>
</comment>
<dbReference type="GO" id="GO:0016020">
    <property type="term" value="C:membrane"/>
    <property type="evidence" value="ECO:0007669"/>
    <property type="project" value="UniProtKB-SubCell"/>
</dbReference>
<sequence length="101" mass="10737">MASSMSRTRPLVDRVADAAYKTTTLTLAAATAVSGTWLLATMGSGFYHYATVGRQPQGTAGGAAPMRKDGVEITIKNNAELKDAPAPSPTPTPKKSWWKVW</sequence>
<dbReference type="InterPro" id="IPR029208">
    <property type="entry name" value="COX14"/>
</dbReference>
<comment type="caution">
    <text evidence="6">The sequence shown here is derived from an EMBL/GenBank/DDBJ whole genome shotgun (WGS) entry which is preliminary data.</text>
</comment>
<evidence type="ECO:0000256" key="4">
    <source>
        <dbReference type="ARBA" id="ARBA00023136"/>
    </source>
</evidence>
<keyword evidence="7" id="KW-1185">Reference proteome</keyword>
<evidence type="ECO:0000256" key="3">
    <source>
        <dbReference type="ARBA" id="ARBA00022989"/>
    </source>
</evidence>
<evidence type="ECO:0000256" key="1">
    <source>
        <dbReference type="ARBA" id="ARBA00004167"/>
    </source>
</evidence>
<keyword evidence="4" id="KW-0472">Membrane</keyword>
<dbReference type="Pfam" id="PF14880">
    <property type="entry name" value="COX14"/>
    <property type="match status" value="1"/>
</dbReference>
<name>A0A830HDD1_9CHLO</name>
<reference evidence="6" key="1">
    <citation type="submission" date="2020-10" db="EMBL/GenBank/DDBJ databases">
        <title>Unveiling of a novel bifunctional photoreceptor, Dualchrome1, isolated from a cosmopolitan green alga.</title>
        <authorList>
            <person name="Suzuki S."/>
            <person name="Kawachi M."/>
        </authorList>
    </citation>
    <scope>NUCLEOTIDE SEQUENCE</scope>
    <source>
        <strain evidence="6">NIES 2893</strain>
    </source>
</reference>
<evidence type="ECO:0000313" key="7">
    <source>
        <dbReference type="Proteomes" id="UP000660262"/>
    </source>
</evidence>
<keyword evidence="2" id="KW-0812">Transmembrane</keyword>
<gene>
    <name evidence="6" type="ORF">PPROV_000326700</name>
</gene>
<evidence type="ECO:0000256" key="2">
    <source>
        <dbReference type="ARBA" id="ARBA00022692"/>
    </source>
</evidence>
<dbReference type="EMBL" id="BNJQ01000008">
    <property type="protein sequence ID" value="GHP04513.1"/>
    <property type="molecule type" value="Genomic_DNA"/>
</dbReference>
<protein>
    <submittedName>
        <fullName evidence="6">Uncharacterized protein</fullName>
    </submittedName>
</protein>
<accession>A0A830HDD1</accession>
<evidence type="ECO:0000313" key="6">
    <source>
        <dbReference type="EMBL" id="GHP04513.1"/>
    </source>
</evidence>
<organism evidence="6 7">
    <name type="scientific">Pycnococcus provasolii</name>
    <dbReference type="NCBI Taxonomy" id="41880"/>
    <lineage>
        <taxon>Eukaryota</taxon>
        <taxon>Viridiplantae</taxon>
        <taxon>Chlorophyta</taxon>
        <taxon>Pseudoscourfieldiophyceae</taxon>
        <taxon>Pseudoscourfieldiales</taxon>
        <taxon>Pycnococcaceae</taxon>
        <taxon>Pycnococcus</taxon>
    </lineage>
</organism>
<keyword evidence="3" id="KW-1133">Transmembrane helix</keyword>
<dbReference type="AlphaFoldDB" id="A0A830HDD1"/>
<proteinExistence type="predicted"/>